<organism evidence="1">
    <name type="scientific">Anguilla anguilla</name>
    <name type="common">European freshwater eel</name>
    <name type="synonym">Muraena anguilla</name>
    <dbReference type="NCBI Taxonomy" id="7936"/>
    <lineage>
        <taxon>Eukaryota</taxon>
        <taxon>Metazoa</taxon>
        <taxon>Chordata</taxon>
        <taxon>Craniata</taxon>
        <taxon>Vertebrata</taxon>
        <taxon>Euteleostomi</taxon>
        <taxon>Actinopterygii</taxon>
        <taxon>Neopterygii</taxon>
        <taxon>Teleostei</taxon>
        <taxon>Anguilliformes</taxon>
        <taxon>Anguillidae</taxon>
        <taxon>Anguilla</taxon>
    </lineage>
</organism>
<protein>
    <submittedName>
        <fullName evidence="1">Uncharacterized protein</fullName>
    </submittedName>
</protein>
<sequence>MILCYLLVHISYFIYSCIFPNAQR</sequence>
<accession>A0A0E9T5U3</accession>
<reference evidence="1" key="2">
    <citation type="journal article" date="2015" name="Fish Shellfish Immunol.">
        <title>Early steps in the European eel (Anguilla anguilla)-Vibrio vulnificus interaction in the gills: Role of the RtxA13 toxin.</title>
        <authorList>
            <person name="Callol A."/>
            <person name="Pajuelo D."/>
            <person name="Ebbesson L."/>
            <person name="Teles M."/>
            <person name="MacKenzie S."/>
            <person name="Amaro C."/>
        </authorList>
    </citation>
    <scope>NUCLEOTIDE SEQUENCE</scope>
</reference>
<proteinExistence type="predicted"/>
<dbReference type="AlphaFoldDB" id="A0A0E9T5U3"/>
<reference evidence="1" key="1">
    <citation type="submission" date="2014-11" db="EMBL/GenBank/DDBJ databases">
        <authorList>
            <person name="Amaro Gonzalez C."/>
        </authorList>
    </citation>
    <scope>NUCLEOTIDE SEQUENCE</scope>
</reference>
<name>A0A0E9T5U3_ANGAN</name>
<dbReference type="EMBL" id="GBXM01060252">
    <property type="protein sequence ID" value="JAH48325.1"/>
    <property type="molecule type" value="Transcribed_RNA"/>
</dbReference>
<evidence type="ECO:0000313" key="1">
    <source>
        <dbReference type="EMBL" id="JAH48325.1"/>
    </source>
</evidence>